<dbReference type="GO" id="GO:0000815">
    <property type="term" value="C:ESCRT III complex"/>
    <property type="evidence" value="ECO:0007669"/>
    <property type="project" value="TreeGrafter"/>
</dbReference>
<proteinExistence type="inferred from homology"/>
<dbReference type="RefSeq" id="XP_067803761.1">
    <property type="nucleotide sequence ID" value="XM_067947197.1"/>
</dbReference>
<dbReference type="Proteomes" id="UP001214638">
    <property type="component" value="Unassembled WGS sequence"/>
</dbReference>
<dbReference type="GO" id="GO:0006900">
    <property type="term" value="P:vesicle budding from membrane"/>
    <property type="evidence" value="ECO:0007669"/>
    <property type="project" value="TreeGrafter"/>
</dbReference>
<dbReference type="PANTHER" id="PTHR22761">
    <property type="entry name" value="CHARGED MULTIVESICULAR BODY PROTEIN"/>
    <property type="match status" value="1"/>
</dbReference>
<evidence type="ECO:0000313" key="5">
    <source>
        <dbReference type="Proteomes" id="UP001214638"/>
    </source>
</evidence>
<dbReference type="Pfam" id="PF03357">
    <property type="entry name" value="Snf7"/>
    <property type="match status" value="1"/>
</dbReference>
<organism evidence="4 5">
    <name type="scientific">Babesia duncani</name>
    <dbReference type="NCBI Taxonomy" id="323732"/>
    <lineage>
        <taxon>Eukaryota</taxon>
        <taxon>Sar</taxon>
        <taxon>Alveolata</taxon>
        <taxon>Apicomplexa</taxon>
        <taxon>Aconoidasida</taxon>
        <taxon>Piroplasmida</taxon>
        <taxon>Babesiidae</taxon>
        <taxon>Babesia</taxon>
    </lineage>
</organism>
<dbReference type="AlphaFoldDB" id="A0AAD9PLA8"/>
<comment type="similarity">
    <text evidence="2">Belongs to the SNF7 family.</text>
</comment>
<dbReference type="KEGG" id="bdw:94336466"/>
<keyword evidence="3" id="KW-0967">Endosome</keyword>
<dbReference type="PANTHER" id="PTHR22761:SF10">
    <property type="entry name" value="GH13992P"/>
    <property type="match status" value="1"/>
</dbReference>
<accession>A0AAD9PLA8</accession>
<dbReference type="GO" id="GO:0032511">
    <property type="term" value="P:late endosome to vacuole transport via multivesicular body sorting pathway"/>
    <property type="evidence" value="ECO:0007669"/>
    <property type="project" value="TreeGrafter"/>
</dbReference>
<name>A0AAD9PLA8_9APIC</name>
<protein>
    <submittedName>
        <fullName evidence="4">Snf7 family</fullName>
    </submittedName>
</protein>
<reference evidence="4" key="1">
    <citation type="journal article" date="2023" name="Nat. Microbiol.">
        <title>Babesia duncani multi-omics identifies virulence factors and drug targets.</title>
        <authorList>
            <person name="Singh P."/>
            <person name="Lonardi S."/>
            <person name="Liang Q."/>
            <person name="Vydyam P."/>
            <person name="Khabirova E."/>
            <person name="Fang T."/>
            <person name="Gihaz S."/>
            <person name="Thekkiniath J."/>
            <person name="Munshi M."/>
            <person name="Abel S."/>
            <person name="Ciampossin L."/>
            <person name="Batugedara G."/>
            <person name="Gupta M."/>
            <person name="Lu X.M."/>
            <person name="Lenz T."/>
            <person name="Chakravarty S."/>
            <person name="Cornillot E."/>
            <person name="Hu Y."/>
            <person name="Ma W."/>
            <person name="Gonzalez L.M."/>
            <person name="Sanchez S."/>
            <person name="Estrada K."/>
            <person name="Sanchez-Flores A."/>
            <person name="Montero E."/>
            <person name="Harb O.S."/>
            <person name="Le Roch K.G."/>
            <person name="Mamoun C.B."/>
        </authorList>
    </citation>
    <scope>NUCLEOTIDE SEQUENCE</scope>
    <source>
        <strain evidence="4">WA1</strain>
    </source>
</reference>
<evidence type="ECO:0000313" key="4">
    <source>
        <dbReference type="EMBL" id="KAK2196919.1"/>
    </source>
</evidence>
<dbReference type="GeneID" id="94336466"/>
<keyword evidence="5" id="KW-1185">Reference proteome</keyword>
<comment type="caution">
    <text evidence="4">The sequence shown here is derived from an EMBL/GenBank/DDBJ whole genome shotgun (WGS) entry which is preliminary data.</text>
</comment>
<comment type="subcellular location">
    <subcellularLocation>
        <location evidence="1">Endosome</location>
    </subcellularLocation>
</comment>
<dbReference type="GO" id="GO:0009898">
    <property type="term" value="C:cytoplasmic side of plasma membrane"/>
    <property type="evidence" value="ECO:0007669"/>
    <property type="project" value="TreeGrafter"/>
</dbReference>
<dbReference type="InterPro" id="IPR005024">
    <property type="entry name" value="Snf7_fam"/>
</dbReference>
<evidence type="ECO:0000256" key="3">
    <source>
        <dbReference type="ARBA" id="ARBA00022753"/>
    </source>
</evidence>
<dbReference type="Gene3D" id="1.10.287.1060">
    <property type="entry name" value="ESAT-6-like"/>
    <property type="match status" value="1"/>
</dbReference>
<evidence type="ECO:0000256" key="1">
    <source>
        <dbReference type="ARBA" id="ARBA00004177"/>
    </source>
</evidence>
<dbReference type="GO" id="GO:0005771">
    <property type="term" value="C:multivesicular body"/>
    <property type="evidence" value="ECO:0007669"/>
    <property type="project" value="TreeGrafter"/>
</dbReference>
<evidence type="ECO:0000256" key="2">
    <source>
        <dbReference type="ARBA" id="ARBA00006190"/>
    </source>
</evidence>
<dbReference type="EMBL" id="JALLKP010000002">
    <property type="protein sequence ID" value="KAK2196919.1"/>
    <property type="molecule type" value="Genomic_DNA"/>
</dbReference>
<gene>
    <name evidence="4" type="ORF">BdWA1_002168</name>
</gene>
<sequence>MQECIEEAKRKGNANDKTGALAALRRKKLYEDENSKLAASIMTLESQSITLEGAKMQYMTLHALSTGAEAHRKIQQNIGVAKVENLMDKLEDQRETQDEIFDTLTQGVASTVEFEDELETLMAQDMGQKTTNQVASLDKILQDLAAPHGDAISEKPIAN</sequence>